<dbReference type="Proteomes" id="UP001606302">
    <property type="component" value="Unassembled WGS sequence"/>
</dbReference>
<proteinExistence type="predicted"/>
<keyword evidence="3" id="KW-1185">Reference proteome</keyword>
<dbReference type="RefSeq" id="WP_394510917.1">
    <property type="nucleotide sequence ID" value="NZ_JBIGHX010000003.1"/>
</dbReference>
<name>A0ABW7GJQ1_9BURK</name>
<dbReference type="EMBL" id="JBIGHX010000003">
    <property type="protein sequence ID" value="MFG6462045.1"/>
    <property type="molecule type" value="Genomic_DNA"/>
</dbReference>
<dbReference type="InterPro" id="IPR013096">
    <property type="entry name" value="Cupin_2"/>
</dbReference>
<sequence>MKVIRMNEGHQVAVLGDQVNIKVPSSDSPHGMAIVVVDVPPYSGTPCVTHAKEEEVYFVLEGELFMHTPTEKHTLAAGDMVHLPPGTPHGYRNPTQARTRFLAWTVGGPMDKFFVSMADRVQELPRDLGVMAEVLEQFGVSRVI</sequence>
<feature type="domain" description="Cupin type-2" evidence="1">
    <location>
        <begin position="36"/>
        <end position="103"/>
    </location>
</feature>
<dbReference type="PANTHER" id="PTHR36440">
    <property type="entry name" value="PUTATIVE (AFU_ORTHOLOGUE AFUA_8G07350)-RELATED"/>
    <property type="match status" value="1"/>
</dbReference>
<evidence type="ECO:0000259" key="1">
    <source>
        <dbReference type="Pfam" id="PF07883"/>
    </source>
</evidence>
<comment type="caution">
    <text evidence="2">The sequence shown here is derived from an EMBL/GenBank/DDBJ whole genome shotgun (WGS) entry which is preliminary data.</text>
</comment>
<evidence type="ECO:0000313" key="3">
    <source>
        <dbReference type="Proteomes" id="UP001606302"/>
    </source>
</evidence>
<evidence type="ECO:0000313" key="2">
    <source>
        <dbReference type="EMBL" id="MFG6462045.1"/>
    </source>
</evidence>
<dbReference type="Gene3D" id="2.60.120.10">
    <property type="entry name" value="Jelly Rolls"/>
    <property type="match status" value="1"/>
</dbReference>
<protein>
    <submittedName>
        <fullName evidence="2">Cupin domain-containing protein</fullName>
    </submittedName>
</protein>
<dbReference type="InterPro" id="IPR053146">
    <property type="entry name" value="QDO-like"/>
</dbReference>
<accession>A0ABW7GJQ1</accession>
<dbReference type="InterPro" id="IPR014710">
    <property type="entry name" value="RmlC-like_jellyroll"/>
</dbReference>
<organism evidence="2 3">
    <name type="scientific">Pelomonas lactea</name>
    <dbReference type="NCBI Taxonomy" id="3299030"/>
    <lineage>
        <taxon>Bacteria</taxon>
        <taxon>Pseudomonadati</taxon>
        <taxon>Pseudomonadota</taxon>
        <taxon>Betaproteobacteria</taxon>
        <taxon>Burkholderiales</taxon>
        <taxon>Sphaerotilaceae</taxon>
        <taxon>Roseateles</taxon>
    </lineage>
</organism>
<dbReference type="Pfam" id="PF07883">
    <property type="entry name" value="Cupin_2"/>
    <property type="match status" value="1"/>
</dbReference>
<dbReference type="SUPFAM" id="SSF51182">
    <property type="entry name" value="RmlC-like cupins"/>
    <property type="match status" value="1"/>
</dbReference>
<gene>
    <name evidence="2" type="ORF">ACG04Q_10730</name>
</gene>
<dbReference type="PANTHER" id="PTHR36440:SF1">
    <property type="entry name" value="PUTATIVE (AFU_ORTHOLOGUE AFUA_8G07350)-RELATED"/>
    <property type="match status" value="1"/>
</dbReference>
<dbReference type="InterPro" id="IPR011051">
    <property type="entry name" value="RmlC_Cupin_sf"/>
</dbReference>
<reference evidence="2 3" key="1">
    <citation type="submission" date="2024-08" db="EMBL/GenBank/DDBJ databases">
        <authorList>
            <person name="Lu H."/>
        </authorList>
    </citation>
    <scope>NUCLEOTIDE SEQUENCE [LARGE SCALE GENOMIC DNA]</scope>
    <source>
        <strain evidence="2 3">DXS20W</strain>
    </source>
</reference>